<accession>A0A0S2DJK8</accession>
<name>A0A0S2DJK8_LYSEN</name>
<keyword evidence="3" id="KW-0436">Ligase</keyword>
<evidence type="ECO:0000256" key="2">
    <source>
        <dbReference type="HAMAP-Rule" id="MF_01940"/>
    </source>
</evidence>
<feature type="short sequence motif" description="HXTX 1" evidence="2">
    <location>
        <begin position="59"/>
        <end position="62"/>
    </location>
</feature>
<dbReference type="HAMAP" id="MF_01940">
    <property type="entry name" value="RNA_CPDase"/>
    <property type="match status" value="1"/>
</dbReference>
<feature type="short sequence motif" description="HXTX 2" evidence="2">
    <location>
        <begin position="147"/>
        <end position="150"/>
    </location>
</feature>
<dbReference type="Pfam" id="PF13563">
    <property type="entry name" value="2_5_RNA_ligase2"/>
    <property type="match status" value="1"/>
</dbReference>
<reference evidence="3 4" key="1">
    <citation type="submission" date="2015-11" db="EMBL/GenBank/DDBJ databases">
        <title>Genome sequences of Lysobacter enzymogenes strain C3 and Lysobacter antibioticus ATCC 29479.</title>
        <authorList>
            <person name="Kobayashi D.Y."/>
        </authorList>
    </citation>
    <scope>NUCLEOTIDE SEQUENCE [LARGE SCALE GENOMIC DNA]</scope>
    <source>
        <strain evidence="3 4">C3</strain>
    </source>
</reference>
<dbReference type="GO" id="GO:0004113">
    <property type="term" value="F:2',3'-cyclic-nucleotide 3'-phosphodiesterase activity"/>
    <property type="evidence" value="ECO:0007669"/>
    <property type="project" value="InterPro"/>
</dbReference>
<dbReference type="InterPro" id="IPR004175">
    <property type="entry name" value="RNA_CPDase"/>
</dbReference>
<protein>
    <recommendedName>
        <fullName evidence="2">RNA 2',3'-cyclic phosphodiesterase</fullName>
        <shortName evidence="2">RNA 2',3'-CPDase</shortName>
        <ecNumber evidence="2">3.1.4.58</ecNumber>
    </recommendedName>
</protein>
<dbReference type="GO" id="GO:0008664">
    <property type="term" value="F:RNA 2',3'-cyclic 3'-phosphodiesterase activity"/>
    <property type="evidence" value="ECO:0007669"/>
    <property type="project" value="UniProtKB-EC"/>
</dbReference>
<gene>
    <name evidence="3" type="primary">ligT</name>
    <name evidence="3" type="ORF">GLE_3116</name>
</gene>
<feature type="active site" description="Proton donor" evidence="2">
    <location>
        <position position="59"/>
    </location>
</feature>
<evidence type="ECO:0000313" key="4">
    <source>
        <dbReference type="Proteomes" id="UP000061569"/>
    </source>
</evidence>
<dbReference type="EC" id="3.1.4.58" evidence="2"/>
<comment type="function">
    <text evidence="2">Hydrolyzes RNA 2',3'-cyclic phosphodiester to an RNA 2'-phosphomonoester.</text>
</comment>
<dbReference type="Gene3D" id="3.90.1140.10">
    <property type="entry name" value="Cyclic phosphodiesterase"/>
    <property type="match status" value="1"/>
</dbReference>
<comment type="catalytic activity">
    <reaction evidence="2">
        <text>a 3'-end 2',3'-cyclophospho-ribonucleotide-RNA + H2O = a 3'-end 2'-phospho-ribonucleotide-RNA + H(+)</text>
        <dbReference type="Rhea" id="RHEA:11828"/>
        <dbReference type="Rhea" id="RHEA-COMP:10464"/>
        <dbReference type="Rhea" id="RHEA-COMP:17353"/>
        <dbReference type="ChEBI" id="CHEBI:15377"/>
        <dbReference type="ChEBI" id="CHEBI:15378"/>
        <dbReference type="ChEBI" id="CHEBI:83064"/>
        <dbReference type="ChEBI" id="CHEBI:173113"/>
        <dbReference type="EC" id="3.1.4.58"/>
    </reaction>
</comment>
<evidence type="ECO:0000313" key="3">
    <source>
        <dbReference type="EMBL" id="ALN58463.1"/>
    </source>
</evidence>
<dbReference type="KEGG" id="lez:GLE_3116"/>
<keyword evidence="1 2" id="KW-0378">Hydrolase</keyword>
<dbReference type="NCBIfam" id="TIGR02258">
    <property type="entry name" value="2_5_ligase"/>
    <property type="match status" value="1"/>
</dbReference>
<comment type="similarity">
    <text evidence="2">Belongs to the 2H phosphoesterase superfamily. ThpR family.</text>
</comment>
<sequence>MHQSSLFGDPAPRQPAELHRLFFALWPDAGVRARIRERALALEAAQRPGGRLIGAHRYHLTLQFLGDFAELPQALAQRAGVAAAAVRADAFDFALDRAGSFANRDIPWWLGSAEPNPSLAALWDRLGVALAKQGVKVVASHRAHAPHVTVVREAAHGMSAPLAIDPVMWRIDRFVLLHSVLGKRNEYSLLGEWPLDG</sequence>
<dbReference type="PANTHER" id="PTHR35561">
    <property type="entry name" value="RNA 2',3'-CYCLIC PHOSPHODIESTERASE"/>
    <property type="match status" value="1"/>
</dbReference>
<dbReference type="PANTHER" id="PTHR35561:SF1">
    <property type="entry name" value="RNA 2',3'-CYCLIC PHOSPHODIESTERASE"/>
    <property type="match status" value="1"/>
</dbReference>
<dbReference type="AlphaFoldDB" id="A0A0S2DJK8"/>
<evidence type="ECO:0000256" key="1">
    <source>
        <dbReference type="ARBA" id="ARBA00022801"/>
    </source>
</evidence>
<proteinExistence type="inferred from homology"/>
<dbReference type="EMBL" id="CP013140">
    <property type="protein sequence ID" value="ALN58463.1"/>
    <property type="molecule type" value="Genomic_DNA"/>
</dbReference>
<dbReference type="GO" id="GO:0016874">
    <property type="term" value="F:ligase activity"/>
    <property type="evidence" value="ECO:0007669"/>
    <property type="project" value="UniProtKB-KW"/>
</dbReference>
<dbReference type="InterPro" id="IPR009097">
    <property type="entry name" value="Cyclic_Pdiesterase"/>
</dbReference>
<dbReference type="STRING" id="69.GLE_3116"/>
<dbReference type="OrthoDB" id="7061261at2"/>
<organism evidence="3 4">
    <name type="scientific">Lysobacter enzymogenes</name>
    <dbReference type="NCBI Taxonomy" id="69"/>
    <lineage>
        <taxon>Bacteria</taxon>
        <taxon>Pseudomonadati</taxon>
        <taxon>Pseudomonadota</taxon>
        <taxon>Gammaproteobacteria</taxon>
        <taxon>Lysobacterales</taxon>
        <taxon>Lysobacteraceae</taxon>
        <taxon>Lysobacter</taxon>
    </lineage>
</organism>
<dbReference type="PATRIC" id="fig|69.6.peg.3073"/>
<dbReference type="SUPFAM" id="SSF55144">
    <property type="entry name" value="LigT-like"/>
    <property type="match status" value="1"/>
</dbReference>
<feature type="active site" description="Proton acceptor" evidence="2">
    <location>
        <position position="147"/>
    </location>
</feature>
<dbReference type="Proteomes" id="UP000061569">
    <property type="component" value="Chromosome"/>
</dbReference>